<proteinExistence type="predicted"/>
<protein>
    <submittedName>
        <fullName evidence="1">Uncharacterized protein</fullName>
    </submittedName>
</protein>
<reference evidence="1 2" key="1">
    <citation type="submission" date="2017-03" db="EMBL/GenBank/DDBJ databases">
        <title>Genome of the blue death feigning beetle - Asbolus verrucosus.</title>
        <authorList>
            <person name="Rider S.D."/>
        </authorList>
    </citation>
    <scope>NUCLEOTIDE SEQUENCE [LARGE SCALE GENOMIC DNA]</scope>
    <source>
        <strain evidence="1">Butters</strain>
        <tissue evidence="1">Head and leg muscle</tissue>
    </source>
</reference>
<name>A0A482V8C8_ASBVE</name>
<feature type="non-terminal residue" evidence="1">
    <location>
        <position position="45"/>
    </location>
</feature>
<comment type="caution">
    <text evidence="1">The sequence shown here is derived from an EMBL/GenBank/DDBJ whole genome shotgun (WGS) entry which is preliminary data.</text>
</comment>
<organism evidence="1 2">
    <name type="scientific">Asbolus verrucosus</name>
    <name type="common">Desert ironclad beetle</name>
    <dbReference type="NCBI Taxonomy" id="1661398"/>
    <lineage>
        <taxon>Eukaryota</taxon>
        <taxon>Metazoa</taxon>
        <taxon>Ecdysozoa</taxon>
        <taxon>Arthropoda</taxon>
        <taxon>Hexapoda</taxon>
        <taxon>Insecta</taxon>
        <taxon>Pterygota</taxon>
        <taxon>Neoptera</taxon>
        <taxon>Endopterygota</taxon>
        <taxon>Coleoptera</taxon>
        <taxon>Polyphaga</taxon>
        <taxon>Cucujiformia</taxon>
        <taxon>Tenebrionidae</taxon>
        <taxon>Pimeliinae</taxon>
        <taxon>Asbolus</taxon>
    </lineage>
</organism>
<keyword evidence="2" id="KW-1185">Reference proteome</keyword>
<evidence type="ECO:0000313" key="2">
    <source>
        <dbReference type="Proteomes" id="UP000292052"/>
    </source>
</evidence>
<dbReference type="EMBL" id="QDEB01128015">
    <property type="protein sequence ID" value="RZB39457.1"/>
    <property type="molecule type" value="Genomic_DNA"/>
</dbReference>
<evidence type="ECO:0000313" key="1">
    <source>
        <dbReference type="EMBL" id="RZB39457.1"/>
    </source>
</evidence>
<accession>A0A482V8C8</accession>
<dbReference type="Proteomes" id="UP000292052">
    <property type="component" value="Unassembled WGS sequence"/>
</dbReference>
<dbReference type="AlphaFoldDB" id="A0A482V8C8"/>
<sequence length="45" mass="5561">MICDEHPESHIDLTDRIIVRNHKYDVMLKDSNKRYSITYTKRRRL</sequence>
<gene>
    <name evidence="1" type="ORF">BDFB_015009</name>
</gene>